<protein>
    <recommendedName>
        <fullName evidence="3">TATA-box binding protein</fullName>
    </recommendedName>
</protein>
<reference evidence="1 2" key="1">
    <citation type="submission" date="2019-10" db="EMBL/GenBank/DDBJ databases">
        <title>Bacillus aerolatum sp. nov., isolated from bioaerosol of sport playgrounds.</title>
        <authorList>
            <person name="Chen P."/>
            <person name="Zhang G."/>
        </authorList>
    </citation>
    <scope>NUCLEOTIDE SEQUENCE [LARGE SCALE GENOMIC DNA]</scope>
    <source>
        <strain evidence="1 2">CX253</strain>
    </source>
</reference>
<keyword evidence="2" id="KW-1185">Reference proteome</keyword>
<dbReference type="InterPro" id="IPR014794">
    <property type="entry name" value="DUF1779"/>
</dbReference>
<accession>A0A6I1FKW1</accession>
<proteinExistence type="predicted"/>
<dbReference type="InterPro" id="IPR036209">
    <property type="entry name" value="YwmB-like_sf"/>
</dbReference>
<dbReference type="Pfam" id="PF08680">
    <property type="entry name" value="DUF1779"/>
    <property type="match status" value="1"/>
</dbReference>
<dbReference type="EMBL" id="WEIO01000003">
    <property type="protein sequence ID" value="KAB7707458.1"/>
    <property type="molecule type" value="Genomic_DNA"/>
</dbReference>
<dbReference type="Gene3D" id="3.30.360.40">
    <property type="entry name" value="YwmB-like"/>
    <property type="match status" value="1"/>
</dbReference>
<organism evidence="1 2">
    <name type="scientific">Bacillus aerolatus</name>
    <dbReference type="NCBI Taxonomy" id="2653354"/>
    <lineage>
        <taxon>Bacteria</taxon>
        <taxon>Bacillati</taxon>
        <taxon>Bacillota</taxon>
        <taxon>Bacilli</taxon>
        <taxon>Bacillales</taxon>
        <taxon>Bacillaceae</taxon>
        <taxon>Bacillus</taxon>
    </lineage>
</organism>
<dbReference type="Proteomes" id="UP000429595">
    <property type="component" value="Unassembled WGS sequence"/>
</dbReference>
<comment type="caution">
    <text evidence="1">The sequence shown here is derived from an EMBL/GenBank/DDBJ whole genome shotgun (WGS) entry which is preliminary data.</text>
</comment>
<dbReference type="Gene3D" id="3.30.2030.10">
    <property type="entry name" value="YwmB-like"/>
    <property type="match status" value="1"/>
</dbReference>
<evidence type="ECO:0000313" key="2">
    <source>
        <dbReference type="Proteomes" id="UP000429595"/>
    </source>
</evidence>
<gene>
    <name evidence="1" type="ORF">F9802_06820</name>
</gene>
<evidence type="ECO:0008006" key="3">
    <source>
        <dbReference type="Google" id="ProtNLM"/>
    </source>
</evidence>
<dbReference type="SUPFAM" id="SSF143842">
    <property type="entry name" value="YwmB-like"/>
    <property type="match status" value="1"/>
</dbReference>
<sequence>MISMNLVNNLKYILLFCFIVFLFGNNTNAGNKSDPLLLLTDSVKDVEGTIEEWALHTREQLTEEESEDAARFLQTYLSDWKVLFTDKKENVMFTAVHSHGTVQQQVKIVSSGTAGSVAYVLYSVTATDEEEMREFLAKDFESAYSHIFHSTPQVFTCIKGKFDDKLEEVLPNQLSHLLSGWEAEKKEVVSEKDFYSLTAFSDQFSSSLLLPDNEMNVQVGLRKKQEGAGTNFVIGTPIITIEY</sequence>
<evidence type="ECO:0000313" key="1">
    <source>
        <dbReference type="EMBL" id="KAB7707458.1"/>
    </source>
</evidence>
<dbReference type="AlphaFoldDB" id="A0A6I1FKW1"/>
<name>A0A6I1FKW1_9BACI</name>